<dbReference type="AlphaFoldDB" id="A0A9P7F7J8"/>
<name>A0A9P7F7J8_9AGAM</name>
<proteinExistence type="predicted"/>
<protein>
    <submittedName>
        <fullName evidence="2">Uncharacterized protein</fullName>
    </submittedName>
</protein>
<reference evidence="2" key="1">
    <citation type="journal article" date="2020" name="New Phytol.">
        <title>Comparative genomics reveals dynamic genome evolution in host specialist ectomycorrhizal fungi.</title>
        <authorList>
            <person name="Lofgren L.A."/>
            <person name="Nguyen N.H."/>
            <person name="Vilgalys R."/>
            <person name="Ruytinx J."/>
            <person name="Liao H.L."/>
            <person name="Branco S."/>
            <person name="Kuo A."/>
            <person name="LaButti K."/>
            <person name="Lipzen A."/>
            <person name="Andreopoulos W."/>
            <person name="Pangilinan J."/>
            <person name="Riley R."/>
            <person name="Hundley H."/>
            <person name="Na H."/>
            <person name="Barry K."/>
            <person name="Grigoriev I.V."/>
            <person name="Stajich J.E."/>
            <person name="Kennedy P.G."/>
        </authorList>
    </citation>
    <scope>NUCLEOTIDE SEQUENCE</scope>
    <source>
        <strain evidence="2">FC423</strain>
    </source>
</reference>
<evidence type="ECO:0000313" key="2">
    <source>
        <dbReference type="EMBL" id="KAG2109009.1"/>
    </source>
</evidence>
<dbReference type="Proteomes" id="UP000823399">
    <property type="component" value="Unassembled WGS sequence"/>
</dbReference>
<accession>A0A9P7F7J8</accession>
<dbReference type="OrthoDB" id="2691494at2759"/>
<dbReference type="EMBL" id="JABBWM010000025">
    <property type="protein sequence ID" value="KAG2109009.1"/>
    <property type="molecule type" value="Genomic_DNA"/>
</dbReference>
<sequence length="197" mass="22207">MMVLQDEGDLLYFTGHRHDILIRNPENPNDSHLIMHDQLKLFVMYSHTLRNKGPCSRPPGPLGYKFFVQAFNSEGLHSSASYLDEHGTVISAGSSIEASDIIGDDDDDENTTVSSTRMGQMEKMVWHTALSTTHQREKMEMRRAGQCKEKNFRRKQAQKLHKKGLGKIRKETDLPTTYPVTGPSSGAVIKETMATED</sequence>
<evidence type="ECO:0000313" key="3">
    <source>
        <dbReference type="Proteomes" id="UP000823399"/>
    </source>
</evidence>
<gene>
    <name evidence="2" type="ORF">F5147DRAFT_652584</name>
</gene>
<comment type="caution">
    <text evidence="2">The sequence shown here is derived from an EMBL/GenBank/DDBJ whole genome shotgun (WGS) entry which is preliminary data.</text>
</comment>
<evidence type="ECO:0000256" key="1">
    <source>
        <dbReference type="SAM" id="MobiDB-lite"/>
    </source>
</evidence>
<organism evidence="2 3">
    <name type="scientific">Suillus discolor</name>
    <dbReference type="NCBI Taxonomy" id="1912936"/>
    <lineage>
        <taxon>Eukaryota</taxon>
        <taxon>Fungi</taxon>
        <taxon>Dikarya</taxon>
        <taxon>Basidiomycota</taxon>
        <taxon>Agaricomycotina</taxon>
        <taxon>Agaricomycetes</taxon>
        <taxon>Agaricomycetidae</taxon>
        <taxon>Boletales</taxon>
        <taxon>Suillineae</taxon>
        <taxon>Suillaceae</taxon>
        <taxon>Suillus</taxon>
    </lineage>
</organism>
<feature type="region of interest" description="Disordered" evidence="1">
    <location>
        <begin position="172"/>
        <end position="197"/>
    </location>
</feature>
<feature type="compositionally biased region" description="Polar residues" evidence="1">
    <location>
        <begin position="174"/>
        <end position="184"/>
    </location>
</feature>
<dbReference type="GeneID" id="64695907"/>
<keyword evidence="3" id="KW-1185">Reference proteome</keyword>
<dbReference type="RefSeq" id="XP_041293252.1">
    <property type="nucleotide sequence ID" value="XM_041433648.1"/>
</dbReference>